<reference evidence="1 2" key="1">
    <citation type="submission" date="2024-09" db="EMBL/GenBank/DDBJ databases">
        <authorList>
            <person name="Sun Q."/>
            <person name="Mori K."/>
        </authorList>
    </citation>
    <scope>NUCLEOTIDE SEQUENCE [LARGE SCALE GENOMIC DNA]</scope>
    <source>
        <strain evidence="1 2">JCM 11201</strain>
    </source>
</reference>
<dbReference type="Gene3D" id="2.60.40.1180">
    <property type="entry name" value="Golgi alpha-mannosidase II"/>
    <property type="match status" value="1"/>
</dbReference>
<proteinExistence type="predicted"/>
<evidence type="ECO:0000313" key="2">
    <source>
        <dbReference type="Proteomes" id="UP001589609"/>
    </source>
</evidence>
<organism evidence="1 2">
    <name type="scientific">Ectobacillus funiculus</name>
    <dbReference type="NCBI Taxonomy" id="137993"/>
    <lineage>
        <taxon>Bacteria</taxon>
        <taxon>Bacillati</taxon>
        <taxon>Bacillota</taxon>
        <taxon>Bacilli</taxon>
        <taxon>Bacillales</taxon>
        <taxon>Bacillaceae</taxon>
        <taxon>Ectobacillus</taxon>
    </lineage>
</organism>
<dbReference type="InterPro" id="IPR013780">
    <property type="entry name" value="Glyco_hydro_b"/>
</dbReference>
<name>A0ABV5WEG8_9BACI</name>
<accession>A0ABV5WEG8</accession>
<sequence length="47" mass="5684">MTNRTATYQYEGIILSSDNLVLQNYLIEERESMVSFDLRPYERMYMV</sequence>
<gene>
    <name evidence="1" type="ORF">ACFFMS_11030</name>
</gene>
<protein>
    <submittedName>
        <fullName evidence="1">Uncharacterized protein</fullName>
    </submittedName>
</protein>
<dbReference type="Proteomes" id="UP001589609">
    <property type="component" value="Unassembled WGS sequence"/>
</dbReference>
<comment type="caution">
    <text evidence="1">The sequence shown here is derived from an EMBL/GenBank/DDBJ whole genome shotgun (WGS) entry which is preliminary data.</text>
</comment>
<keyword evidence="2" id="KW-1185">Reference proteome</keyword>
<evidence type="ECO:0000313" key="1">
    <source>
        <dbReference type="EMBL" id="MFB9758994.1"/>
    </source>
</evidence>
<dbReference type="EMBL" id="JBHMAF010000050">
    <property type="protein sequence ID" value="MFB9758994.1"/>
    <property type="molecule type" value="Genomic_DNA"/>
</dbReference>